<dbReference type="GO" id="GO:0008047">
    <property type="term" value="F:enzyme activator activity"/>
    <property type="evidence" value="ECO:0007669"/>
    <property type="project" value="InterPro"/>
</dbReference>
<evidence type="ECO:0000256" key="3">
    <source>
        <dbReference type="ARBA" id="ARBA00022750"/>
    </source>
</evidence>
<keyword evidence="4" id="KW-0378">Hydrolase</keyword>
<comment type="similarity">
    <text evidence="1">Belongs to the peptidase A31 family.</text>
</comment>
<sequence>MAATITVLGIGNPIMADDGVGLALIAYLSRSVTDPRVQIIDGGTGGMELVPVVQDSERLLVLDAVAGPEPGTVVLLTGDQVPRLLASKLSPHQVGLLDVLSVARLLGREPREVVIVGIVPEVVDLRFSLSDVVTEALDEAAAMAYEVVEHWLAEADYRELDCVTQRRWS</sequence>
<keyword evidence="3" id="KW-0064">Aspartyl protease</keyword>
<evidence type="ECO:0000313" key="6">
    <source>
        <dbReference type="Proteomes" id="UP000293852"/>
    </source>
</evidence>
<evidence type="ECO:0000256" key="4">
    <source>
        <dbReference type="ARBA" id="ARBA00022801"/>
    </source>
</evidence>
<comment type="caution">
    <text evidence="5">The sequence shown here is derived from an EMBL/GenBank/DDBJ whole genome shotgun (WGS) entry which is preliminary data.</text>
</comment>
<dbReference type="Gene3D" id="3.40.50.1450">
    <property type="entry name" value="HybD-like"/>
    <property type="match status" value="1"/>
</dbReference>
<dbReference type="NCBIfam" id="TIGR00072">
    <property type="entry name" value="hydrog_prot"/>
    <property type="match status" value="1"/>
</dbReference>
<gene>
    <name evidence="5" type="ORF">EV386_3172</name>
</gene>
<dbReference type="PANTHER" id="PTHR30302:SF1">
    <property type="entry name" value="HYDROGENASE 2 MATURATION PROTEASE"/>
    <property type="match status" value="1"/>
</dbReference>
<dbReference type="EMBL" id="SGWX01000001">
    <property type="protein sequence ID" value="RZS62819.1"/>
    <property type="molecule type" value="Genomic_DNA"/>
</dbReference>
<dbReference type="SUPFAM" id="SSF53163">
    <property type="entry name" value="HybD-like"/>
    <property type="match status" value="1"/>
</dbReference>
<evidence type="ECO:0000256" key="2">
    <source>
        <dbReference type="ARBA" id="ARBA00022670"/>
    </source>
</evidence>
<organism evidence="5 6">
    <name type="scientific">Xylanimonas ulmi</name>
    <dbReference type="NCBI Taxonomy" id="228973"/>
    <lineage>
        <taxon>Bacteria</taxon>
        <taxon>Bacillati</taxon>
        <taxon>Actinomycetota</taxon>
        <taxon>Actinomycetes</taxon>
        <taxon>Micrococcales</taxon>
        <taxon>Promicromonosporaceae</taxon>
        <taxon>Xylanimonas</taxon>
    </lineage>
</organism>
<dbReference type="OrthoDB" id="9792731at2"/>
<dbReference type="GO" id="GO:0016485">
    <property type="term" value="P:protein processing"/>
    <property type="evidence" value="ECO:0007669"/>
    <property type="project" value="TreeGrafter"/>
</dbReference>
<dbReference type="CDD" id="cd06062">
    <property type="entry name" value="H2MP_MemB-H2up"/>
    <property type="match status" value="1"/>
</dbReference>
<dbReference type="PRINTS" id="PR00446">
    <property type="entry name" value="HYDRGNUPTAKE"/>
</dbReference>
<dbReference type="InterPro" id="IPR023430">
    <property type="entry name" value="Pept_HybD-like_dom_sf"/>
</dbReference>
<dbReference type="Proteomes" id="UP000293852">
    <property type="component" value="Unassembled WGS sequence"/>
</dbReference>
<protein>
    <submittedName>
        <fullName evidence="5">Hydrogenase maturation protease</fullName>
    </submittedName>
</protein>
<evidence type="ECO:0000256" key="1">
    <source>
        <dbReference type="ARBA" id="ARBA00006814"/>
    </source>
</evidence>
<dbReference type="InterPro" id="IPR000671">
    <property type="entry name" value="Peptidase_A31"/>
</dbReference>
<accession>A0A4Q7M9C6</accession>
<keyword evidence="2 5" id="KW-0645">Protease</keyword>
<evidence type="ECO:0000313" key="5">
    <source>
        <dbReference type="EMBL" id="RZS62819.1"/>
    </source>
</evidence>
<proteinExistence type="inferred from homology"/>
<dbReference type="RefSeq" id="WP_130416265.1">
    <property type="nucleotide sequence ID" value="NZ_SGWX01000001.1"/>
</dbReference>
<reference evidence="5 6" key="1">
    <citation type="submission" date="2019-02" db="EMBL/GenBank/DDBJ databases">
        <title>Sequencing the genomes of 1000 actinobacteria strains.</title>
        <authorList>
            <person name="Klenk H.-P."/>
        </authorList>
    </citation>
    <scope>NUCLEOTIDE SEQUENCE [LARGE SCALE GENOMIC DNA]</scope>
    <source>
        <strain evidence="5 6">DSM 16932</strain>
    </source>
</reference>
<dbReference type="PANTHER" id="PTHR30302">
    <property type="entry name" value="HYDROGENASE 1 MATURATION PROTEASE"/>
    <property type="match status" value="1"/>
</dbReference>
<dbReference type="Pfam" id="PF01750">
    <property type="entry name" value="HycI"/>
    <property type="match status" value="1"/>
</dbReference>
<name>A0A4Q7M9C6_9MICO</name>
<dbReference type="AlphaFoldDB" id="A0A4Q7M9C6"/>
<dbReference type="GO" id="GO:0004190">
    <property type="term" value="F:aspartic-type endopeptidase activity"/>
    <property type="evidence" value="ECO:0007669"/>
    <property type="project" value="UniProtKB-KW"/>
</dbReference>
<keyword evidence="6" id="KW-1185">Reference proteome</keyword>